<evidence type="ECO:0000256" key="2">
    <source>
        <dbReference type="ARBA" id="ARBA00022692"/>
    </source>
</evidence>
<dbReference type="Pfam" id="PF07714">
    <property type="entry name" value="PK_Tyr_Ser-Thr"/>
    <property type="match status" value="1"/>
</dbReference>
<evidence type="ECO:0000313" key="9">
    <source>
        <dbReference type="EMBL" id="KAJ4976363.1"/>
    </source>
</evidence>
<evidence type="ECO:0000256" key="7">
    <source>
        <dbReference type="SAM" id="MobiDB-lite"/>
    </source>
</evidence>
<protein>
    <recommendedName>
        <fullName evidence="8">Protein kinase domain-containing protein</fullName>
    </recommendedName>
</protein>
<dbReference type="InterPro" id="IPR001245">
    <property type="entry name" value="Ser-Thr/Tyr_kinase_cat_dom"/>
</dbReference>
<dbReference type="GO" id="GO:0004672">
    <property type="term" value="F:protein kinase activity"/>
    <property type="evidence" value="ECO:0007669"/>
    <property type="project" value="InterPro"/>
</dbReference>
<feature type="compositionally biased region" description="Polar residues" evidence="7">
    <location>
        <begin position="91"/>
        <end position="101"/>
    </location>
</feature>
<dbReference type="InterPro" id="IPR000719">
    <property type="entry name" value="Prot_kinase_dom"/>
</dbReference>
<keyword evidence="5" id="KW-0472">Membrane</keyword>
<keyword evidence="2" id="KW-0812">Transmembrane</keyword>
<dbReference type="InterPro" id="IPR017441">
    <property type="entry name" value="Protein_kinase_ATP_BS"/>
</dbReference>
<dbReference type="PANTHER" id="PTHR47974">
    <property type="entry name" value="OS07G0415500 PROTEIN"/>
    <property type="match status" value="1"/>
</dbReference>
<organism evidence="9 10">
    <name type="scientific">Protea cynaroides</name>
    <dbReference type="NCBI Taxonomy" id="273540"/>
    <lineage>
        <taxon>Eukaryota</taxon>
        <taxon>Viridiplantae</taxon>
        <taxon>Streptophyta</taxon>
        <taxon>Embryophyta</taxon>
        <taxon>Tracheophyta</taxon>
        <taxon>Spermatophyta</taxon>
        <taxon>Magnoliopsida</taxon>
        <taxon>Proteales</taxon>
        <taxon>Proteaceae</taxon>
        <taxon>Protea</taxon>
    </lineage>
</organism>
<feature type="compositionally biased region" description="Basic and acidic residues" evidence="7">
    <location>
        <begin position="127"/>
        <end position="138"/>
    </location>
</feature>
<dbReference type="PROSITE" id="PS50011">
    <property type="entry name" value="PROTEIN_KINASE_DOM"/>
    <property type="match status" value="1"/>
</dbReference>
<dbReference type="OrthoDB" id="4062651at2759"/>
<feature type="region of interest" description="Disordered" evidence="7">
    <location>
        <begin position="1"/>
        <end position="141"/>
    </location>
</feature>
<evidence type="ECO:0000256" key="3">
    <source>
        <dbReference type="ARBA" id="ARBA00022729"/>
    </source>
</evidence>
<keyword evidence="10" id="KW-1185">Reference proteome</keyword>
<feature type="compositionally biased region" description="Basic and acidic residues" evidence="7">
    <location>
        <begin position="44"/>
        <end position="89"/>
    </location>
</feature>
<evidence type="ECO:0000256" key="5">
    <source>
        <dbReference type="ARBA" id="ARBA00023136"/>
    </source>
</evidence>
<feature type="compositionally biased region" description="Basic and acidic residues" evidence="7">
    <location>
        <begin position="110"/>
        <end position="119"/>
    </location>
</feature>
<keyword evidence="3" id="KW-0732">Signal</keyword>
<keyword evidence="6" id="KW-0067">ATP-binding</keyword>
<dbReference type="Proteomes" id="UP001141806">
    <property type="component" value="Unassembled WGS sequence"/>
</dbReference>
<dbReference type="PANTHER" id="PTHR47974:SF9">
    <property type="entry name" value="RECEPTOR-LIKE SERINE_THREONINE-PROTEIN KINASE"/>
    <property type="match status" value="1"/>
</dbReference>
<evidence type="ECO:0000256" key="4">
    <source>
        <dbReference type="ARBA" id="ARBA00022989"/>
    </source>
</evidence>
<feature type="domain" description="Protein kinase" evidence="8">
    <location>
        <begin position="170"/>
        <end position="245"/>
    </location>
</feature>
<evidence type="ECO:0000256" key="1">
    <source>
        <dbReference type="ARBA" id="ARBA00004167"/>
    </source>
</evidence>
<feature type="compositionally biased region" description="Basic and acidic residues" evidence="7">
    <location>
        <begin position="1"/>
        <end position="12"/>
    </location>
</feature>
<dbReference type="SUPFAM" id="SSF56112">
    <property type="entry name" value="Protein kinase-like (PK-like)"/>
    <property type="match status" value="1"/>
</dbReference>
<comment type="caution">
    <text evidence="9">The sequence shown here is derived from an EMBL/GenBank/DDBJ whole genome shotgun (WGS) entry which is preliminary data.</text>
</comment>
<dbReference type="GO" id="GO:0016020">
    <property type="term" value="C:membrane"/>
    <property type="evidence" value="ECO:0007669"/>
    <property type="project" value="UniProtKB-SubCell"/>
</dbReference>
<dbReference type="PROSITE" id="PS00107">
    <property type="entry name" value="PROTEIN_KINASE_ATP"/>
    <property type="match status" value="1"/>
</dbReference>
<feature type="binding site" evidence="6">
    <location>
        <position position="198"/>
    </location>
    <ligand>
        <name>ATP</name>
        <dbReference type="ChEBI" id="CHEBI:30616"/>
    </ligand>
</feature>
<comment type="subcellular location">
    <subcellularLocation>
        <location evidence="1">Membrane</location>
        <topology evidence="1">Single-pass membrane protein</topology>
    </subcellularLocation>
</comment>
<proteinExistence type="predicted"/>
<dbReference type="EMBL" id="JAMYWD010000003">
    <property type="protein sequence ID" value="KAJ4976363.1"/>
    <property type="molecule type" value="Genomic_DNA"/>
</dbReference>
<dbReference type="Gene3D" id="3.30.200.20">
    <property type="entry name" value="Phosphorylase Kinase, domain 1"/>
    <property type="match status" value="1"/>
</dbReference>
<dbReference type="InterPro" id="IPR011009">
    <property type="entry name" value="Kinase-like_dom_sf"/>
</dbReference>
<dbReference type="GO" id="GO:0005524">
    <property type="term" value="F:ATP binding"/>
    <property type="evidence" value="ECO:0007669"/>
    <property type="project" value="UniProtKB-UniRule"/>
</dbReference>
<accession>A0A9Q0QY46</accession>
<keyword evidence="4" id="KW-1133">Transmembrane helix</keyword>
<reference evidence="9" key="1">
    <citation type="journal article" date="2023" name="Plant J.">
        <title>The genome of the king protea, Protea cynaroides.</title>
        <authorList>
            <person name="Chang J."/>
            <person name="Duong T.A."/>
            <person name="Schoeman C."/>
            <person name="Ma X."/>
            <person name="Roodt D."/>
            <person name="Barker N."/>
            <person name="Li Z."/>
            <person name="Van de Peer Y."/>
            <person name="Mizrachi E."/>
        </authorList>
    </citation>
    <scope>NUCLEOTIDE SEQUENCE</scope>
    <source>
        <tissue evidence="9">Young leaves</tissue>
    </source>
</reference>
<evidence type="ECO:0000313" key="10">
    <source>
        <dbReference type="Proteomes" id="UP001141806"/>
    </source>
</evidence>
<sequence length="245" mass="28136">MEGTSKIEDKKQFAVTMNQNQLATDDESRRNHNKQSTIEGPSQIEDKTQADQDERKKNDEKDLALQGKGERNMDKQKQSVVEVEREINPNKHLTTKNQSKIEVNKPLAVQDERQREIEKQNQSVDNNESKRKGKRQSEVENATSVESFIGKMEKQKLFRFSREQLRGFTGNYSSMLGSGGYGIVYKGEAPDGTMLAVKVLKDVSRKTFREKEFMAEVGTIGRTYHKNVVKTLRVLLRIRDYSTCI</sequence>
<evidence type="ECO:0000256" key="6">
    <source>
        <dbReference type="PROSITE-ProRule" id="PRU10141"/>
    </source>
</evidence>
<evidence type="ECO:0000259" key="8">
    <source>
        <dbReference type="PROSITE" id="PS50011"/>
    </source>
</evidence>
<gene>
    <name evidence="9" type="ORF">NE237_001469</name>
</gene>
<keyword evidence="6" id="KW-0547">Nucleotide-binding</keyword>
<name>A0A9Q0QY46_9MAGN</name>
<dbReference type="AlphaFoldDB" id="A0A9Q0QY46"/>